<name>A0A543NLF1_9ACTN</name>
<evidence type="ECO:0000313" key="3">
    <source>
        <dbReference type="Proteomes" id="UP000317422"/>
    </source>
</evidence>
<sequence length="31" mass="3567">MNTFTLPLVTHHQREPHSYLSSIQSRDTGGR</sequence>
<protein>
    <submittedName>
        <fullName evidence="2">Uncharacterized protein</fullName>
    </submittedName>
</protein>
<accession>A0A543NLF1</accession>
<gene>
    <name evidence="2" type="ORF">FHX37_2619</name>
</gene>
<dbReference type="Proteomes" id="UP000317422">
    <property type="component" value="Unassembled WGS sequence"/>
</dbReference>
<dbReference type="AlphaFoldDB" id="A0A543NLF1"/>
<evidence type="ECO:0000256" key="1">
    <source>
        <dbReference type="SAM" id="MobiDB-lite"/>
    </source>
</evidence>
<feature type="compositionally biased region" description="Polar residues" evidence="1">
    <location>
        <begin position="19"/>
        <end position="31"/>
    </location>
</feature>
<feature type="region of interest" description="Disordered" evidence="1">
    <location>
        <begin position="1"/>
        <end position="31"/>
    </location>
</feature>
<organism evidence="2 3">
    <name type="scientific">Haloactinospora alba</name>
    <dbReference type="NCBI Taxonomy" id="405555"/>
    <lineage>
        <taxon>Bacteria</taxon>
        <taxon>Bacillati</taxon>
        <taxon>Actinomycetota</taxon>
        <taxon>Actinomycetes</taxon>
        <taxon>Streptosporangiales</taxon>
        <taxon>Nocardiopsidaceae</taxon>
        <taxon>Haloactinospora</taxon>
    </lineage>
</organism>
<comment type="caution">
    <text evidence="2">The sequence shown here is derived from an EMBL/GenBank/DDBJ whole genome shotgun (WGS) entry which is preliminary data.</text>
</comment>
<proteinExistence type="predicted"/>
<dbReference type="EMBL" id="VFQC01000001">
    <property type="protein sequence ID" value="TQN32642.1"/>
    <property type="molecule type" value="Genomic_DNA"/>
</dbReference>
<reference evidence="2 3" key="1">
    <citation type="submission" date="2019-06" db="EMBL/GenBank/DDBJ databases">
        <title>Sequencing the genomes of 1000 actinobacteria strains.</title>
        <authorList>
            <person name="Klenk H.-P."/>
        </authorList>
    </citation>
    <scope>NUCLEOTIDE SEQUENCE [LARGE SCALE GENOMIC DNA]</scope>
    <source>
        <strain evidence="2 3">DSM 45015</strain>
    </source>
</reference>
<keyword evidence="3" id="KW-1185">Reference proteome</keyword>
<evidence type="ECO:0000313" key="2">
    <source>
        <dbReference type="EMBL" id="TQN32642.1"/>
    </source>
</evidence>